<comment type="caution">
    <text evidence="1">The sequence shown here is derived from an EMBL/GenBank/DDBJ whole genome shotgun (WGS) entry which is preliminary data.</text>
</comment>
<reference evidence="1" key="1">
    <citation type="submission" date="2022-07" db="EMBL/GenBank/DDBJ databases">
        <title>Phylogenomic reconstructions and comparative analyses of Kickxellomycotina fungi.</title>
        <authorList>
            <person name="Reynolds N.K."/>
            <person name="Stajich J.E."/>
            <person name="Barry K."/>
            <person name="Grigoriev I.V."/>
            <person name="Crous P."/>
            <person name="Smith M.E."/>
        </authorList>
    </citation>
    <scope>NUCLEOTIDE SEQUENCE</scope>
    <source>
        <strain evidence="1">NBRC 105413</strain>
    </source>
</reference>
<protein>
    <submittedName>
        <fullName evidence="1">Uncharacterized protein</fullName>
    </submittedName>
</protein>
<accession>A0A9W8CMC3</accession>
<dbReference type="EMBL" id="JANBOH010000028">
    <property type="protein sequence ID" value="KAJ1647482.1"/>
    <property type="molecule type" value="Genomic_DNA"/>
</dbReference>
<proteinExistence type="predicted"/>
<dbReference type="AlphaFoldDB" id="A0A9W8CMC3"/>
<name>A0A9W8CMC3_9FUNG</name>
<sequence length="162" mass="18566">MFDFDKMSDVYMFQIQHKSAHVHRKASNSAYRQNHARMLYTELAIDQKAFVMTAQSEFADWISLINQAGLSFGNRNAIKYHVFKNGASSVLDINNSRIIFVTYDEAYEFLSMVESIPFHIILIDHSSLLETPSGSQLSTDAVLGMYLENKQTLVRDLVIEYV</sequence>
<keyword evidence="2" id="KW-1185">Reference proteome</keyword>
<evidence type="ECO:0000313" key="1">
    <source>
        <dbReference type="EMBL" id="KAJ1647482.1"/>
    </source>
</evidence>
<evidence type="ECO:0000313" key="2">
    <source>
        <dbReference type="Proteomes" id="UP001145021"/>
    </source>
</evidence>
<gene>
    <name evidence="1" type="ORF">LPJ64_001145</name>
</gene>
<organism evidence="1 2">
    <name type="scientific">Coemansia asiatica</name>
    <dbReference type="NCBI Taxonomy" id="1052880"/>
    <lineage>
        <taxon>Eukaryota</taxon>
        <taxon>Fungi</taxon>
        <taxon>Fungi incertae sedis</taxon>
        <taxon>Zoopagomycota</taxon>
        <taxon>Kickxellomycotina</taxon>
        <taxon>Kickxellomycetes</taxon>
        <taxon>Kickxellales</taxon>
        <taxon>Kickxellaceae</taxon>
        <taxon>Coemansia</taxon>
    </lineage>
</organism>
<dbReference type="Proteomes" id="UP001145021">
    <property type="component" value="Unassembled WGS sequence"/>
</dbReference>